<proteinExistence type="predicted"/>
<evidence type="ECO:0000313" key="3">
    <source>
        <dbReference type="Proteomes" id="UP000419743"/>
    </source>
</evidence>
<name>A0A7M4DQ41_9MICO</name>
<feature type="domain" description="Pyridoxamine 5'-phosphate oxidase N-terminal" evidence="1">
    <location>
        <begin position="4"/>
        <end position="88"/>
    </location>
</feature>
<accession>A0A7M4DQ41</accession>
<dbReference type="Proteomes" id="UP000419743">
    <property type="component" value="Unassembled WGS sequence"/>
</dbReference>
<evidence type="ECO:0000259" key="1">
    <source>
        <dbReference type="Pfam" id="PF01243"/>
    </source>
</evidence>
<dbReference type="InterPro" id="IPR012349">
    <property type="entry name" value="Split_barrel_FMN-bd"/>
</dbReference>
<organism evidence="2 3">
    <name type="scientific">Occultella aeris</name>
    <dbReference type="NCBI Taxonomy" id="2761496"/>
    <lineage>
        <taxon>Bacteria</taxon>
        <taxon>Bacillati</taxon>
        <taxon>Actinomycetota</taxon>
        <taxon>Actinomycetes</taxon>
        <taxon>Micrococcales</taxon>
        <taxon>Ruaniaceae</taxon>
        <taxon>Occultella</taxon>
    </lineage>
</organism>
<dbReference type="SUPFAM" id="SSF50475">
    <property type="entry name" value="FMN-binding split barrel"/>
    <property type="match status" value="1"/>
</dbReference>
<reference evidence="2 3" key="1">
    <citation type="submission" date="2019-11" db="EMBL/GenBank/DDBJ databases">
        <authorList>
            <person name="Criscuolo A."/>
        </authorList>
    </citation>
    <scope>NUCLEOTIDE SEQUENCE [LARGE SCALE GENOMIC DNA]</scope>
    <source>
        <strain evidence="2">CIP111667</strain>
    </source>
</reference>
<gene>
    <name evidence="2" type="ORF">HALOF300_04278</name>
</gene>
<comment type="caution">
    <text evidence="2">The sequence shown here is derived from an EMBL/GenBank/DDBJ whole genome shotgun (WGS) entry which is preliminary data.</text>
</comment>
<dbReference type="Gene3D" id="2.30.110.10">
    <property type="entry name" value="Electron Transport, Fmn-binding Protein, Chain A"/>
    <property type="match status" value="1"/>
</dbReference>
<protein>
    <recommendedName>
        <fullName evidence="1">Pyridoxamine 5'-phosphate oxidase N-terminal domain-containing protein</fullName>
    </recommendedName>
</protein>
<dbReference type="EMBL" id="CACRYJ010000060">
    <property type="protein sequence ID" value="VZO39585.1"/>
    <property type="molecule type" value="Genomic_DNA"/>
</dbReference>
<evidence type="ECO:0000313" key="2">
    <source>
        <dbReference type="EMBL" id="VZO39585.1"/>
    </source>
</evidence>
<dbReference type="Pfam" id="PF01243">
    <property type="entry name" value="PNPOx_N"/>
    <property type="match status" value="1"/>
</dbReference>
<sequence length="90" mass="9960">MVSVWFVLEGDTLFVLARGVGTDWVRNVQAQPAVEICYRQARLAGRARLVADEQESHRAQAAWFAKYSGRLAGPTEDSPDATVIAIDLDR</sequence>
<dbReference type="AlphaFoldDB" id="A0A7M4DQ41"/>
<dbReference type="InterPro" id="IPR011576">
    <property type="entry name" value="Pyridox_Oxase_N"/>
</dbReference>
<keyword evidence="3" id="KW-1185">Reference proteome</keyword>